<proteinExistence type="predicted"/>
<sequence>MASWNRDEGEALLMEKLMETRTMYLVEVVVFGVQESMVSRKYCECLSLYVKFENGGVKVSSSKKKKKNEVL</sequence>
<dbReference type="EMBL" id="OZ021735">
    <property type="protein sequence ID" value="CAK9309167.1"/>
    <property type="molecule type" value="Genomic_DNA"/>
</dbReference>
<protein>
    <submittedName>
        <fullName evidence="1">Uncharacterized protein</fullName>
    </submittedName>
</protein>
<accession>A0ABP0XLW6</accession>
<keyword evidence="2" id="KW-1185">Reference proteome</keyword>
<name>A0ABP0XLW6_9ROSI</name>
<gene>
    <name evidence="1" type="ORF">CITCOLO1_LOCUS706</name>
</gene>
<organism evidence="1 2">
    <name type="scientific">Citrullus colocynthis</name>
    <name type="common">colocynth</name>
    <dbReference type="NCBI Taxonomy" id="252529"/>
    <lineage>
        <taxon>Eukaryota</taxon>
        <taxon>Viridiplantae</taxon>
        <taxon>Streptophyta</taxon>
        <taxon>Embryophyta</taxon>
        <taxon>Tracheophyta</taxon>
        <taxon>Spermatophyta</taxon>
        <taxon>Magnoliopsida</taxon>
        <taxon>eudicotyledons</taxon>
        <taxon>Gunneridae</taxon>
        <taxon>Pentapetalae</taxon>
        <taxon>rosids</taxon>
        <taxon>fabids</taxon>
        <taxon>Cucurbitales</taxon>
        <taxon>Cucurbitaceae</taxon>
        <taxon>Benincaseae</taxon>
        <taxon>Citrullus</taxon>
    </lineage>
</organism>
<reference evidence="1 2" key="1">
    <citation type="submission" date="2024-03" db="EMBL/GenBank/DDBJ databases">
        <authorList>
            <person name="Gkanogiannis A."/>
            <person name="Becerra Lopez-Lavalle L."/>
        </authorList>
    </citation>
    <scope>NUCLEOTIDE SEQUENCE [LARGE SCALE GENOMIC DNA]</scope>
</reference>
<evidence type="ECO:0000313" key="2">
    <source>
        <dbReference type="Proteomes" id="UP001642487"/>
    </source>
</evidence>
<dbReference type="Proteomes" id="UP001642487">
    <property type="component" value="Chromosome 1"/>
</dbReference>
<evidence type="ECO:0000313" key="1">
    <source>
        <dbReference type="EMBL" id="CAK9309167.1"/>
    </source>
</evidence>